<dbReference type="PANTHER" id="PTHR10209:SF859">
    <property type="entry name" value="OS03G0690500 PROTEIN"/>
    <property type="match status" value="1"/>
</dbReference>
<comment type="similarity">
    <text evidence="1">Belongs to the iron/ascorbate-dependent oxidoreductase family.</text>
</comment>
<name>A0AAN9SC77_PSOTE</name>
<feature type="domain" description="Isopenicillin N synthase-like Fe(2+) 2OG dioxygenase" evidence="5">
    <location>
        <begin position="42"/>
        <end position="102"/>
    </location>
</feature>
<accession>A0AAN9SC77</accession>
<dbReference type="InterPro" id="IPR044861">
    <property type="entry name" value="IPNS-like_FE2OG_OXY"/>
</dbReference>
<gene>
    <name evidence="6" type="ORF">VNO78_22236</name>
</gene>
<evidence type="ECO:0000256" key="3">
    <source>
        <dbReference type="ARBA" id="ARBA00023002"/>
    </source>
</evidence>
<organism evidence="6 7">
    <name type="scientific">Psophocarpus tetragonolobus</name>
    <name type="common">Winged bean</name>
    <name type="synonym">Dolichos tetragonolobus</name>
    <dbReference type="NCBI Taxonomy" id="3891"/>
    <lineage>
        <taxon>Eukaryota</taxon>
        <taxon>Viridiplantae</taxon>
        <taxon>Streptophyta</taxon>
        <taxon>Embryophyta</taxon>
        <taxon>Tracheophyta</taxon>
        <taxon>Spermatophyta</taxon>
        <taxon>Magnoliopsida</taxon>
        <taxon>eudicotyledons</taxon>
        <taxon>Gunneridae</taxon>
        <taxon>Pentapetalae</taxon>
        <taxon>rosids</taxon>
        <taxon>fabids</taxon>
        <taxon>Fabales</taxon>
        <taxon>Fabaceae</taxon>
        <taxon>Papilionoideae</taxon>
        <taxon>50 kb inversion clade</taxon>
        <taxon>NPAAA clade</taxon>
        <taxon>indigoferoid/millettioid clade</taxon>
        <taxon>Phaseoleae</taxon>
        <taxon>Psophocarpus</taxon>
    </lineage>
</organism>
<keyword evidence="4" id="KW-0408">Iron</keyword>
<dbReference type="AlphaFoldDB" id="A0AAN9SC77"/>
<evidence type="ECO:0000256" key="2">
    <source>
        <dbReference type="ARBA" id="ARBA00022723"/>
    </source>
</evidence>
<protein>
    <recommendedName>
        <fullName evidence="5">Isopenicillin N synthase-like Fe(2+) 2OG dioxygenase domain-containing protein</fullName>
    </recommendedName>
</protein>
<sequence length="103" mass="11387">MKILVNAEGLLRESLSNCESCEYSEGDGKWGAKIWVVMWNNSHYYPSCPEPELTLGTTKHADPDFITVLLQDHIGGLQVLHQDTLMDVNPVSGALVVNIGDFL</sequence>
<dbReference type="Gene3D" id="2.60.120.330">
    <property type="entry name" value="B-lactam Antibiotic, Isopenicillin N Synthase, Chain"/>
    <property type="match status" value="1"/>
</dbReference>
<dbReference type="InterPro" id="IPR027443">
    <property type="entry name" value="IPNS-like_sf"/>
</dbReference>
<dbReference type="Proteomes" id="UP001386955">
    <property type="component" value="Unassembled WGS sequence"/>
</dbReference>
<evidence type="ECO:0000256" key="1">
    <source>
        <dbReference type="ARBA" id="ARBA00008056"/>
    </source>
</evidence>
<proteinExistence type="inferred from homology"/>
<evidence type="ECO:0000313" key="6">
    <source>
        <dbReference type="EMBL" id="KAK7393673.1"/>
    </source>
</evidence>
<evidence type="ECO:0000256" key="4">
    <source>
        <dbReference type="ARBA" id="ARBA00023004"/>
    </source>
</evidence>
<dbReference type="EMBL" id="JAYMYS010000005">
    <property type="protein sequence ID" value="KAK7393673.1"/>
    <property type="molecule type" value="Genomic_DNA"/>
</dbReference>
<reference evidence="6 7" key="1">
    <citation type="submission" date="2024-01" db="EMBL/GenBank/DDBJ databases">
        <title>The genomes of 5 underutilized Papilionoideae crops provide insights into root nodulation and disease resistanc.</title>
        <authorList>
            <person name="Jiang F."/>
        </authorList>
    </citation>
    <scope>NUCLEOTIDE SEQUENCE [LARGE SCALE GENOMIC DNA]</scope>
    <source>
        <strain evidence="6">DUOXIRENSHENG_FW03</strain>
        <tissue evidence="6">Leaves</tissue>
    </source>
</reference>
<dbReference type="SUPFAM" id="SSF51197">
    <property type="entry name" value="Clavaminate synthase-like"/>
    <property type="match status" value="1"/>
</dbReference>
<keyword evidence="3" id="KW-0560">Oxidoreductase</keyword>
<dbReference type="GO" id="GO:0046872">
    <property type="term" value="F:metal ion binding"/>
    <property type="evidence" value="ECO:0007669"/>
    <property type="project" value="UniProtKB-KW"/>
</dbReference>
<evidence type="ECO:0000259" key="5">
    <source>
        <dbReference type="Pfam" id="PF03171"/>
    </source>
</evidence>
<keyword evidence="2" id="KW-0479">Metal-binding</keyword>
<dbReference type="GO" id="GO:0016491">
    <property type="term" value="F:oxidoreductase activity"/>
    <property type="evidence" value="ECO:0007669"/>
    <property type="project" value="UniProtKB-KW"/>
</dbReference>
<keyword evidence="7" id="KW-1185">Reference proteome</keyword>
<comment type="caution">
    <text evidence="6">The sequence shown here is derived from an EMBL/GenBank/DDBJ whole genome shotgun (WGS) entry which is preliminary data.</text>
</comment>
<dbReference type="PANTHER" id="PTHR10209">
    <property type="entry name" value="OXIDOREDUCTASE, 2OG-FE II OXYGENASE FAMILY PROTEIN"/>
    <property type="match status" value="1"/>
</dbReference>
<dbReference type="Pfam" id="PF03171">
    <property type="entry name" value="2OG-FeII_Oxy"/>
    <property type="match status" value="1"/>
</dbReference>
<evidence type="ECO:0000313" key="7">
    <source>
        <dbReference type="Proteomes" id="UP001386955"/>
    </source>
</evidence>